<keyword evidence="3 4" id="KW-0964">Secreted</keyword>
<proteinExistence type="inferred from homology"/>
<comment type="function">
    <text evidence="4">Dirigent proteins impart stereoselectivity on the phenoxy radical-coupling reaction, yielding optically active lignans from two molecules of coniferyl alcohol in the biosynthesis of lignans, flavonolignans, and alkaloids and thus plays a central role in plant secondary metabolism.</text>
</comment>
<sequence>MGMSYSFVDGIYNGSSFSLLGKNPPMKPAREMPIVGGTGLFRFARGYAIAHTLSLNAAGDAVVGYNVTILVDSNAAGGNNNDGVDNTNTPGNNPNTRTVDASNFSPSASVFLNHLSVVIFSTFLVYCIV</sequence>
<name>A0A2P2Q8Y2_RHIMU</name>
<reference evidence="5" key="1">
    <citation type="submission" date="2018-02" db="EMBL/GenBank/DDBJ databases">
        <title>Rhizophora mucronata_Transcriptome.</title>
        <authorList>
            <person name="Meera S.P."/>
            <person name="Sreeshan A."/>
            <person name="Augustine A."/>
        </authorList>
    </citation>
    <scope>NUCLEOTIDE SEQUENCE</scope>
    <source>
        <tissue evidence="5">Leaf</tissue>
    </source>
</reference>
<accession>A0A2P2Q8Y2</accession>
<dbReference type="AlphaFoldDB" id="A0A2P2Q8Y2"/>
<keyword evidence="4" id="KW-0052">Apoplast</keyword>
<dbReference type="GO" id="GO:0048046">
    <property type="term" value="C:apoplast"/>
    <property type="evidence" value="ECO:0007669"/>
    <property type="project" value="UniProtKB-SubCell"/>
</dbReference>
<comment type="subunit">
    <text evidence="2 4">Homodimer.</text>
</comment>
<evidence type="ECO:0000256" key="3">
    <source>
        <dbReference type="ARBA" id="ARBA00022525"/>
    </source>
</evidence>
<evidence type="ECO:0000256" key="1">
    <source>
        <dbReference type="ARBA" id="ARBA00010746"/>
    </source>
</evidence>
<dbReference type="Pfam" id="PF03018">
    <property type="entry name" value="Dirigent"/>
    <property type="match status" value="1"/>
</dbReference>
<dbReference type="InterPro" id="IPR004265">
    <property type="entry name" value="Dirigent"/>
</dbReference>
<organism evidence="5">
    <name type="scientific">Rhizophora mucronata</name>
    <name type="common">Asiatic mangrove</name>
    <dbReference type="NCBI Taxonomy" id="61149"/>
    <lineage>
        <taxon>Eukaryota</taxon>
        <taxon>Viridiplantae</taxon>
        <taxon>Streptophyta</taxon>
        <taxon>Embryophyta</taxon>
        <taxon>Tracheophyta</taxon>
        <taxon>Spermatophyta</taxon>
        <taxon>Magnoliopsida</taxon>
        <taxon>eudicotyledons</taxon>
        <taxon>Gunneridae</taxon>
        <taxon>Pentapetalae</taxon>
        <taxon>rosids</taxon>
        <taxon>fabids</taxon>
        <taxon>Malpighiales</taxon>
        <taxon>Rhizophoraceae</taxon>
        <taxon>Rhizophora</taxon>
    </lineage>
</organism>
<evidence type="ECO:0000256" key="4">
    <source>
        <dbReference type="RuleBase" id="RU363099"/>
    </source>
</evidence>
<dbReference type="InterPro" id="IPR044859">
    <property type="entry name" value="Allene_oxi_cyc_Dirigent"/>
</dbReference>
<comment type="similarity">
    <text evidence="1 4">Belongs to the plant dirigent protein family.</text>
</comment>
<evidence type="ECO:0000313" key="5">
    <source>
        <dbReference type="EMBL" id="MBX63339.1"/>
    </source>
</evidence>
<dbReference type="Gene3D" id="2.40.480.10">
    <property type="entry name" value="Allene oxide cyclase-like"/>
    <property type="match status" value="1"/>
</dbReference>
<evidence type="ECO:0000256" key="2">
    <source>
        <dbReference type="ARBA" id="ARBA00011738"/>
    </source>
</evidence>
<comment type="subcellular location">
    <subcellularLocation>
        <location evidence="4">Secreted</location>
        <location evidence="4">Extracellular space</location>
        <location evidence="4">Apoplast</location>
    </subcellularLocation>
</comment>
<dbReference type="PANTHER" id="PTHR21495">
    <property type="entry name" value="NUCLEOPORIN-RELATED"/>
    <property type="match status" value="1"/>
</dbReference>
<protein>
    <recommendedName>
        <fullName evidence="4">Dirigent protein</fullName>
    </recommendedName>
</protein>
<dbReference type="GO" id="GO:0009699">
    <property type="term" value="P:phenylpropanoid biosynthetic process"/>
    <property type="evidence" value="ECO:0007669"/>
    <property type="project" value="UniProtKB-ARBA"/>
</dbReference>
<dbReference type="EMBL" id="GGEC01082855">
    <property type="protein sequence ID" value="MBX63339.1"/>
    <property type="molecule type" value="Transcribed_RNA"/>
</dbReference>